<gene>
    <name evidence="2" type="ORF">HB662_12925</name>
</gene>
<evidence type="ECO:0000256" key="1">
    <source>
        <dbReference type="SAM" id="SignalP"/>
    </source>
</evidence>
<proteinExistence type="predicted"/>
<dbReference type="EMBL" id="JAAVTX010000004">
    <property type="protein sequence ID" value="NKE45686.1"/>
    <property type="molecule type" value="Genomic_DNA"/>
</dbReference>
<keyword evidence="3" id="KW-1185">Reference proteome</keyword>
<accession>A0ABX1F019</accession>
<organism evidence="2 3">
    <name type="scientific">Falsiroseomonas frigidaquae</name>
    <dbReference type="NCBI Taxonomy" id="487318"/>
    <lineage>
        <taxon>Bacteria</taxon>
        <taxon>Pseudomonadati</taxon>
        <taxon>Pseudomonadota</taxon>
        <taxon>Alphaproteobacteria</taxon>
        <taxon>Acetobacterales</taxon>
        <taxon>Roseomonadaceae</taxon>
        <taxon>Falsiroseomonas</taxon>
    </lineage>
</organism>
<keyword evidence="1" id="KW-0732">Signal</keyword>
<dbReference type="RefSeq" id="WP_168050217.1">
    <property type="nucleotide sequence ID" value="NZ_JAATJR010000004.1"/>
</dbReference>
<evidence type="ECO:0008006" key="4">
    <source>
        <dbReference type="Google" id="ProtNLM"/>
    </source>
</evidence>
<evidence type="ECO:0000313" key="2">
    <source>
        <dbReference type="EMBL" id="NKE45686.1"/>
    </source>
</evidence>
<dbReference type="Proteomes" id="UP000765160">
    <property type="component" value="Unassembled WGS sequence"/>
</dbReference>
<feature type="chain" id="PRO_5045893000" description="Copper chaperone PCu(A)C" evidence="1">
    <location>
        <begin position="23"/>
        <end position="170"/>
    </location>
</feature>
<evidence type="ECO:0000313" key="3">
    <source>
        <dbReference type="Proteomes" id="UP000765160"/>
    </source>
</evidence>
<feature type="signal peptide" evidence="1">
    <location>
        <begin position="1"/>
        <end position="22"/>
    </location>
</feature>
<protein>
    <recommendedName>
        <fullName evidence="4">Copper chaperone PCu(A)C</fullName>
    </recommendedName>
</protein>
<comment type="caution">
    <text evidence="2">The sequence shown here is derived from an EMBL/GenBank/DDBJ whole genome shotgun (WGS) entry which is preliminary data.</text>
</comment>
<sequence>MIRFRPAFAATLLLLAATPAAAQTAFPCRLEAKDSHLVAERFDLVVQTEPPQAARTEYWMTVRNPHPWPAAVLAGIRLPGIVEAPAEPVTVPPRQAAPVLIGWFPHDMSRGRMAPPLLEAVRAAMTIPLCLVLQPGPLSRDAAPSAGLAVPARGFEIIRDEGAQDLRQRF</sequence>
<name>A0ABX1F019_9PROT</name>
<reference evidence="2 3" key="1">
    <citation type="submission" date="2020-03" db="EMBL/GenBank/DDBJ databases">
        <title>Roseomonas selenitidurans sp. nov. isolated from soil.</title>
        <authorList>
            <person name="Liu H."/>
        </authorList>
    </citation>
    <scope>NUCLEOTIDE SEQUENCE [LARGE SCALE GENOMIC DNA]</scope>
    <source>
        <strain evidence="2 3">JCM 15073</strain>
    </source>
</reference>